<dbReference type="InterPro" id="IPR011037">
    <property type="entry name" value="Pyrv_Knase-like_insert_dom_sf"/>
</dbReference>
<dbReference type="GO" id="GO:0030151">
    <property type="term" value="F:molybdenum ion binding"/>
    <property type="evidence" value="ECO:0007669"/>
    <property type="project" value="InterPro"/>
</dbReference>
<dbReference type="AlphaFoldDB" id="A0A1F6CKP7"/>
<proteinExistence type="predicted"/>
<dbReference type="Gene3D" id="2.40.33.20">
    <property type="entry name" value="PK beta-barrel domain-like"/>
    <property type="match status" value="1"/>
</dbReference>
<dbReference type="InterPro" id="IPR005302">
    <property type="entry name" value="MoCF_Sase_C"/>
</dbReference>
<comment type="caution">
    <text evidence="2">The sequence shown here is derived from an EMBL/GenBank/DDBJ whole genome shotgun (WGS) entry which is preliminary data.</text>
</comment>
<evidence type="ECO:0000313" key="2">
    <source>
        <dbReference type="EMBL" id="OGG49541.1"/>
    </source>
</evidence>
<name>A0A1F6CKP7_HANXR</name>
<reference evidence="2 3" key="1">
    <citation type="journal article" date="2016" name="Nat. Commun.">
        <title>Thousands of microbial genomes shed light on interconnected biogeochemical processes in an aquifer system.</title>
        <authorList>
            <person name="Anantharaman K."/>
            <person name="Brown C.T."/>
            <person name="Hug L.A."/>
            <person name="Sharon I."/>
            <person name="Castelle C.J."/>
            <person name="Probst A.J."/>
            <person name="Thomas B.C."/>
            <person name="Singh A."/>
            <person name="Wilkins M.J."/>
            <person name="Karaoz U."/>
            <person name="Brodie E.L."/>
            <person name="Williams K.H."/>
            <person name="Hubbard S.S."/>
            <person name="Banfield J.F."/>
        </authorList>
    </citation>
    <scope>NUCLEOTIDE SEQUENCE [LARGE SCALE GENOMIC DNA]</scope>
    <source>
        <strain evidence="3">RIFCSPLOWO2_12_FULL_64_10</strain>
    </source>
</reference>
<gene>
    <name evidence="2" type="ORF">A3F84_29045</name>
</gene>
<dbReference type="GO" id="GO:0030170">
    <property type="term" value="F:pyridoxal phosphate binding"/>
    <property type="evidence" value="ECO:0007669"/>
    <property type="project" value="InterPro"/>
</dbReference>
<evidence type="ECO:0000313" key="3">
    <source>
        <dbReference type="Proteomes" id="UP000178606"/>
    </source>
</evidence>
<protein>
    <recommendedName>
        <fullName evidence="1">MOSC domain-containing protein</fullName>
    </recommendedName>
</protein>
<dbReference type="Pfam" id="PF03473">
    <property type="entry name" value="MOSC"/>
    <property type="match status" value="1"/>
</dbReference>
<dbReference type="InterPro" id="IPR052353">
    <property type="entry name" value="Benzoxazolinone_Detox_Enz"/>
</dbReference>
<dbReference type="PROSITE" id="PS51340">
    <property type="entry name" value="MOSC"/>
    <property type="match status" value="1"/>
</dbReference>
<dbReference type="GO" id="GO:0003824">
    <property type="term" value="F:catalytic activity"/>
    <property type="evidence" value="ECO:0007669"/>
    <property type="project" value="InterPro"/>
</dbReference>
<sequence length="179" mass="19508">MSDPAHRPFEALEEAIRRLDAGPQDNGSVDTIVLRLPGEGRATPDRALVSPDWGLHGDRWALNPDRNPDAQITLMNAGVALAVAGSQDRVSLTGDNLIVRLDLSETNLPPGTRLRIGEALLEVTDLPHTGCPKFSRRFGEGALRLVNLKDYRPRKLRGIYVRVVEAGQIGVGDAIQKVH</sequence>
<feature type="domain" description="MOSC" evidence="1">
    <location>
        <begin position="34"/>
        <end position="178"/>
    </location>
</feature>
<evidence type="ECO:0000259" key="1">
    <source>
        <dbReference type="PROSITE" id="PS51340"/>
    </source>
</evidence>
<organism evidence="2 3">
    <name type="scientific">Handelsmanbacteria sp. (strain RIFCSPLOWO2_12_FULL_64_10)</name>
    <dbReference type="NCBI Taxonomy" id="1817868"/>
    <lineage>
        <taxon>Bacteria</taxon>
        <taxon>Candidatus Handelsmaniibacteriota</taxon>
    </lineage>
</organism>
<dbReference type="PANTHER" id="PTHR30212:SF2">
    <property type="entry name" value="PROTEIN YIIM"/>
    <property type="match status" value="1"/>
</dbReference>
<dbReference type="PANTHER" id="PTHR30212">
    <property type="entry name" value="PROTEIN YIIM"/>
    <property type="match status" value="1"/>
</dbReference>
<dbReference type="SUPFAM" id="SSF50800">
    <property type="entry name" value="PK beta-barrel domain-like"/>
    <property type="match status" value="1"/>
</dbReference>
<dbReference type="Proteomes" id="UP000178606">
    <property type="component" value="Unassembled WGS sequence"/>
</dbReference>
<dbReference type="EMBL" id="MFKF01000229">
    <property type="protein sequence ID" value="OGG49541.1"/>
    <property type="molecule type" value="Genomic_DNA"/>
</dbReference>
<accession>A0A1F6CKP7</accession>